<feature type="active site" description="Charge relay system" evidence="6">
    <location>
        <position position="276"/>
    </location>
</feature>
<dbReference type="PROSITE" id="PS51892">
    <property type="entry name" value="SUBTILASE"/>
    <property type="match status" value="1"/>
</dbReference>
<dbReference type="OrthoDB" id="5405281at2"/>
<feature type="active site" description="Charge relay system" evidence="6">
    <location>
        <position position="257"/>
    </location>
</feature>
<dbReference type="GO" id="GO:0006508">
    <property type="term" value="P:proteolysis"/>
    <property type="evidence" value="ECO:0007669"/>
    <property type="project" value="UniProtKB-KW"/>
</dbReference>
<feature type="active site" description="Charge relay system" evidence="6">
    <location>
        <position position="457"/>
    </location>
</feature>
<feature type="domain" description="Peptidase S8/S53" evidence="8">
    <location>
        <begin position="268"/>
        <end position="505"/>
    </location>
</feature>
<keyword evidence="5 6" id="KW-0720">Serine protease</keyword>
<dbReference type="PROSITE" id="PS00138">
    <property type="entry name" value="SUBTILASE_SER"/>
    <property type="match status" value="1"/>
</dbReference>
<evidence type="ECO:0000256" key="6">
    <source>
        <dbReference type="PROSITE-ProRule" id="PRU01240"/>
    </source>
</evidence>
<dbReference type="Gene3D" id="3.40.50.200">
    <property type="entry name" value="Peptidase S8/S53 domain"/>
    <property type="match status" value="1"/>
</dbReference>
<dbReference type="EMBL" id="FNHG01000014">
    <property type="protein sequence ID" value="SDM55964.1"/>
    <property type="molecule type" value="Genomic_DNA"/>
</dbReference>
<dbReference type="RefSeq" id="WP_091770741.1">
    <property type="nucleotide sequence ID" value="NZ_FNHG01000014.1"/>
</dbReference>
<dbReference type="CDD" id="cd04848">
    <property type="entry name" value="Peptidases_S8_Autotransporter_serine_protease_like"/>
    <property type="match status" value="1"/>
</dbReference>
<keyword evidence="2 6" id="KW-0645">Protease</keyword>
<protein>
    <submittedName>
        <fullName evidence="9">Subtilase family protein</fullName>
    </submittedName>
</protein>
<evidence type="ECO:0000256" key="5">
    <source>
        <dbReference type="ARBA" id="ARBA00022825"/>
    </source>
</evidence>
<dbReference type="Pfam" id="PF00082">
    <property type="entry name" value="Peptidase_S8"/>
    <property type="match status" value="1"/>
</dbReference>
<dbReference type="PRINTS" id="PR00723">
    <property type="entry name" value="SUBTILISIN"/>
</dbReference>
<name>A0A1G9U8D5_9PROT</name>
<dbReference type="PANTHER" id="PTHR43806">
    <property type="entry name" value="PEPTIDASE S8"/>
    <property type="match status" value="1"/>
</dbReference>
<reference evidence="9 10" key="1">
    <citation type="submission" date="2016-10" db="EMBL/GenBank/DDBJ databases">
        <authorList>
            <person name="de Groot N.N."/>
        </authorList>
    </citation>
    <scope>NUCLEOTIDE SEQUENCE [LARGE SCALE GENOMIC DNA]</scope>
    <source>
        <strain evidence="9 10">DSM 16077</strain>
    </source>
</reference>
<evidence type="ECO:0000256" key="2">
    <source>
        <dbReference type="ARBA" id="ARBA00022670"/>
    </source>
</evidence>
<evidence type="ECO:0000256" key="7">
    <source>
        <dbReference type="SAM" id="SignalP"/>
    </source>
</evidence>
<comment type="similarity">
    <text evidence="1 6">Belongs to the peptidase S8 family.</text>
</comment>
<feature type="chain" id="PRO_5011438571" evidence="7">
    <location>
        <begin position="29"/>
        <end position="952"/>
    </location>
</feature>
<proteinExistence type="inferred from homology"/>
<feature type="signal peptide" evidence="7">
    <location>
        <begin position="1"/>
        <end position="28"/>
    </location>
</feature>
<gene>
    <name evidence="9" type="ORF">SAMN04488568_11430</name>
</gene>
<dbReference type="InterPro" id="IPR015500">
    <property type="entry name" value="Peptidase_S8_subtilisin-rel"/>
</dbReference>
<dbReference type="InterPro" id="IPR023828">
    <property type="entry name" value="Peptidase_S8_Ser-AS"/>
</dbReference>
<dbReference type="STRING" id="144026.SAMN04488568_11430"/>
<dbReference type="InterPro" id="IPR036852">
    <property type="entry name" value="Peptidase_S8/S53_dom_sf"/>
</dbReference>
<evidence type="ECO:0000313" key="9">
    <source>
        <dbReference type="EMBL" id="SDM55964.1"/>
    </source>
</evidence>
<organism evidence="9 10">
    <name type="scientific">Maricaulis salignorans</name>
    <dbReference type="NCBI Taxonomy" id="144026"/>
    <lineage>
        <taxon>Bacteria</taxon>
        <taxon>Pseudomonadati</taxon>
        <taxon>Pseudomonadota</taxon>
        <taxon>Alphaproteobacteria</taxon>
        <taxon>Maricaulales</taxon>
        <taxon>Maricaulaceae</taxon>
        <taxon>Maricaulis</taxon>
    </lineage>
</organism>
<dbReference type="GO" id="GO:0004252">
    <property type="term" value="F:serine-type endopeptidase activity"/>
    <property type="evidence" value="ECO:0007669"/>
    <property type="project" value="UniProtKB-UniRule"/>
</dbReference>
<accession>A0A1G9U8D5</accession>
<evidence type="ECO:0000313" key="10">
    <source>
        <dbReference type="Proteomes" id="UP000199759"/>
    </source>
</evidence>
<dbReference type="InterPro" id="IPR000209">
    <property type="entry name" value="Peptidase_S8/S53_dom"/>
</dbReference>
<keyword evidence="4 6" id="KW-0378">Hydrolase</keyword>
<evidence type="ECO:0000256" key="1">
    <source>
        <dbReference type="ARBA" id="ARBA00011073"/>
    </source>
</evidence>
<sequence>MKNFLLQTTATLMLTASAGSILAPAALAGNGSGPGASGDDAQFVLPYHGDINPFHGDINPFHGDINPFYGDISPFWGDISPFWGDINPFHGDISAFWGDIDPFHGDINPFHGDIDAFWGDVGPLWGDIDAFWGDIDPFTGDSASLAAQLEGLFGQAETVFGASIEAQTGQSFRNHFLQDLLVRHGIDPSAPDSLEQVTAQQRSAFFLAFYDGLMNFSGTDRFDHWMPAINWSPALSQAAGGGDGVLVGLLDFSFQSDDGMDVRTSHGERDYLDFNHGAAVASLIAAPHDGSGVMGVAPDVTLRTYNPFDETLSTNWADVRSGLLKLARPGPDIINMSLGLPGWTLHQQWGTIFSDKRVARATDDVLLVVAAGNDGVSQTADLDWTGVSTLSNLIIVGSVNPNGEISSFSNRPGTACLTVRGRCRDGNRLMDRFLVAPGELLLVSDGSGGVTRLSGTSFAAPLVTGAAALVLGRWNWLEASDVADVLLFTAEDLGAPGVDEVYGWGMLDIDAAMSPIDMTNLVHLERSRRRGYSEQSIDVISLASGRLSFRSARDNSITVFEPIGDTYRDFEISVADLMFDDSSRDRNMRANAETYLRERTWWLVNGRQFNDTGETSYQLSADGRMQITSVAAAADPRAPVSSSGLPFQTGVNFRDTETGREFRLGAGEGAMALNPQDGFGLFSDHRPETGGVNPVLGFASGGAYAMSTIPLGDRTRMALGVTTSQDERLFVNPISGEEQALVEGVAGYQATAFLASVSHEFNDSLTAHMTYTSLNEATGLLGAQGSSGLGLAGGATTDALTVGAETRLPLAVTLSSSATLARTRSVNFDDSLLSLPDGTVSSAFQLTARRDGLFTSVDAVRFSIIQPLHVESGALEYSSTRIVDRETGELGPDLQRWELGGERPLFAEVLYATPMFDGRADLSLFTRAELAGETSAQDVAGMASGARFRLEF</sequence>
<dbReference type="PANTHER" id="PTHR43806:SF11">
    <property type="entry name" value="CEREVISIN-RELATED"/>
    <property type="match status" value="1"/>
</dbReference>
<keyword evidence="10" id="KW-1185">Reference proteome</keyword>
<dbReference type="Proteomes" id="UP000199759">
    <property type="component" value="Unassembled WGS sequence"/>
</dbReference>
<dbReference type="InterPro" id="IPR050131">
    <property type="entry name" value="Peptidase_S8_subtilisin-like"/>
</dbReference>
<dbReference type="InterPro" id="IPR034061">
    <property type="entry name" value="Peptidases_S8_Autotransporter"/>
</dbReference>
<evidence type="ECO:0000256" key="3">
    <source>
        <dbReference type="ARBA" id="ARBA00022729"/>
    </source>
</evidence>
<keyword evidence="3 7" id="KW-0732">Signal</keyword>
<dbReference type="AlphaFoldDB" id="A0A1G9U8D5"/>
<dbReference type="SUPFAM" id="SSF52743">
    <property type="entry name" value="Subtilisin-like"/>
    <property type="match status" value="1"/>
</dbReference>
<evidence type="ECO:0000259" key="8">
    <source>
        <dbReference type="Pfam" id="PF00082"/>
    </source>
</evidence>
<evidence type="ECO:0000256" key="4">
    <source>
        <dbReference type="ARBA" id="ARBA00022801"/>
    </source>
</evidence>